<dbReference type="EMBL" id="ML179132">
    <property type="protein sequence ID" value="THU98694.1"/>
    <property type="molecule type" value="Genomic_DNA"/>
</dbReference>
<feature type="compositionally biased region" description="Polar residues" evidence="1">
    <location>
        <begin position="185"/>
        <end position="194"/>
    </location>
</feature>
<protein>
    <submittedName>
        <fullName evidence="2">Uncharacterized protein</fullName>
    </submittedName>
</protein>
<feature type="compositionally biased region" description="Basic and acidic residues" evidence="1">
    <location>
        <begin position="89"/>
        <end position="102"/>
    </location>
</feature>
<feature type="region of interest" description="Disordered" evidence="1">
    <location>
        <begin position="1"/>
        <end position="102"/>
    </location>
</feature>
<feature type="compositionally biased region" description="Basic residues" evidence="1">
    <location>
        <begin position="228"/>
        <end position="238"/>
    </location>
</feature>
<keyword evidence="3" id="KW-1185">Reference proteome</keyword>
<feature type="compositionally biased region" description="Polar residues" evidence="1">
    <location>
        <begin position="11"/>
        <end position="75"/>
    </location>
</feature>
<organism evidence="2 3">
    <name type="scientific">Dendrothele bispora (strain CBS 962.96)</name>
    <dbReference type="NCBI Taxonomy" id="1314807"/>
    <lineage>
        <taxon>Eukaryota</taxon>
        <taxon>Fungi</taxon>
        <taxon>Dikarya</taxon>
        <taxon>Basidiomycota</taxon>
        <taxon>Agaricomycotina</taxon>
        <taxon>Agaricomycetes</taxon>
        <taxon>Agaricomycetidae</taxon>
        <taxon>Agaricales</taxon>
        <taxon>Agaricales incertae sedis</taxon>
        <taxon>Dendrothele</taxon>
    </lineage>
</organism>
<dbReference type="Proteomes" id="UP000297245">
    <property type="component" value="Unassembled WGS sequence"/>
</dbReference>
<proteinExistence type="predicted"/>
<reference evidence="2 3" key="1">
    <citation type="journal article" date="2019" name="Nat. Ecol. Evol.">
        <title>Megaphylogeny resolves global patterns of mushroom evolution.</title>
        <authorList>
            <person name="Varga T."/>
            <person name="Krizsan K."/>
            <person name="Foldi C."/>
            <person name="Dima B."/>
            <person name="Sanchez-Garcia M."/>
            <person name="Sanchez-Ramirez S."/>
            <person name="Szollosi G.J."/>
            <person name="Szarkandi J.G."/>
            <person name="Papp V."/>
            <person name="Albert L."/>
            <person name="Andreopoulos W."/>
            <person name="Angelini C."/>
            <person name="Antonin V."/>
            <person name="Barry K.W."/>
            <person name="Bougher N.L."/>
            <person name="Buchanan P."/>
            <person name="Buyck B."/>
            <person name="Bense V."/>
            <person name="Catcheside P."/>
            <person name="Chovatia M."/>
            <person name="Cooper J."/>
            <person name="Damon W."/>
            <person name="Desjardin D."/>
            <person name="Finy P."/>
            <person name="Geml J."/>
            <person name="Haridas S."/>
            <person name="Hughes K."/>
            <person name="Justo A."/>
            <person name="Karasinski D."/>
            <person name="Kautmanova I."/>
            <person name="Kiss B."/>
            <person name="Kocsube S."/>
            <person name="Kotiranta H."/>
            <person name="LaButti K.M."/>
            <person name="Lechner B.E."/>
            <person name="Liimatainen K."/>
            <person name="Lipzen A."/>
            <person name="Lukacs Z."/>
            <person name="Mihaltcheva S."/>
            <person name="Morgado L.N."/>
            <person name="Niskanen T."/>
            <person name="Noordeloos M.E."/>
            <person name="Ohm R.A."/>
            <person name="Ortiz-Santana B."/>
            <person name="Ovrebo C."/>
            <person name="Racz N."/>
            <person name="Riley R."/>
            <person name="Savchenko A."/>
            <person name="Shiryaev A."/>
            <person name="Soop K."/>
            <person name="Spirin V."/>
            <person name="Szebenyi C."/>
            <person name="Tomsovsky M."/>
            <person name="Tulloss R.E."/>
            <person name="Uehling J."/>
            <person name="Grigoriev I.V."/>
            <person name="Vagvolgyi C."/>
            <person name="Papp T."/>
            <person name="Martin F.M."/>
            <person name="Miettinen O."/>
            <person name="Hibbett D.S."/>
            <person name="Nagy L.G."/>
        </authorList>
    </citation>
    <scope>NUCLEOTIDE SEQUENCE [LARGE SCALE GENOMIC DNA]</scope>
    <source>
        <strain evidence="2 3">CBS 962.96</strain>
    </source>
</reference>
<sequence length="276" mass="30025">MLLDQGADVNAQGSEYGNGLDFNNLSIKGSLDATDNSTSKEASTPTVEPKSQPSGLQSPSSEQPPTEASSPTQPSGEAKERKKPYVNPERVKTGGDKLSDEELAERIKRIRQQNEKIKQRLLDVQADEDAFRKTQEVDRAKQTRSHKVQESVDNAHEQNAKRKMDKIQSREWDSGKPAPDWKNKGQASNSKQTTENVEKEEEGAEGKEVSQNQPEGQWTRGGGVRGSYRGRGHGRGRGRGTGPTPKAETTGKALSPESKAEGTKETVAANVEATSS</sequence>
<accession>A0A4S8M8J8</accession>
<evidence type="ECO:0000256" key="1">
    <source>
        <dbReference type="SAM" id="MobiDB-lite"/>
    </source>
</evidence>
<evidence type="ECO:0000313" key="3">
    <source>
        <dbReference type="Proteomes" id="UP000297245"/>
    </source>
</evidence>
<evidence type="ECO:0000313" key="2">
    <source>
        <dbReference type="EMBL" id="THU98694.1"/>
    </source>
</evidence>
<name>A0A4S8M8J8_DENBC</name>
<feature type="region of interest" description="Disordered" evidence="1">
    <location>
        <begin position="118"/>
        <end position="276"/>
    </location>
</feature>
<gene>
    <name evidence="2" type="ORF">K435DRAFT_777354</name>
</gene>
<dbReference type="OrthoDB" id="2402960at2759"/>
<dbReference type="AlphaFoldDB" id="A0A4S8M8J8"/>
<feature type="compositionally biased region" description="Basic and acidic residues" evidence="1">
    <location>
        <begin position="129"/>
        <end position="183"/>
    </location>
</feature>